<evidence type="ECO:0000256" key="1">
    <source>
        <dbReference type="ARBA" id="ARBA00022722"/>
    </source>
</evidence>
<evidence type="ECO:0000256" key="3">
    <source>
        <dbReference type="ARBA" id="ARBA00022763"/>
    </source>
</evidence>
<evidence type="ECO:0000256" key="7">
    <source>
        <dbReference type="SAM" id="MobiDB-lite"/>
    </source>
</evidence>
<keyword evidence="9" id="KW-1185">Reference proteome</keyword>
<evidence type="ECO:0000256" key="4">
    <source>
        <dbReference type="ARBA" id="ARBA00022801"/>
    </source>
</evidence>
<accession>A0AAE3VJD5</accession>
<dbReference type="GO" id="GO:0004519">
    <property type="term" value="F:endonuclease activity"/>
    <property type="evidence" value="ECO:0007669"/>
    <property type="project" value="UniProtKB-KW"/>
</dbReference>
<organism evidence="8 9">
    <name type="scientific">Oligosphaera ethanolica</name>
    <dbReference type="NCBI Taxonomy" id="760260"/>
    <lineage>
        <taxon>Bacteria</taxon>
        <taxon>Pseudomonadati</taxon>
        <taxon>Lentisphaerota</taxon>
        <taxon>Oligosphaeria</taxon>
        <taxon>Oligosphaerales</taxon>
        <taxon>Oligosphaeraceae</taxon>
        <taxon>Oligosphaera</taxon>
    </lineage>
</organism>
<comment type="similarity">
    <text evidence="6">Belongs to the vsr family.</text>
</comment>
<proteinExistence type="inferred from homology"/>
<evidence type="ECO:0000256" key="2">
    <source>
        <dbReference type="ARBA" id="ARBA00022759"/>
    </source>
</evidence>
<dbReference type="GO" id="GO:0016787">
    <property type="term" value="F:hydrolase activity"/>
    <property type="evidence" value="ECO:0007669"/>
    <property type="project" value="UniProtKB-KW"/>
</dbReference>
<gene>
    <name evidence="8" type="ORF">J3R75_003321</name>
</gene>
<keyword evidence="4 6" id="KW-0378">Hydrolase</keyword>
<dbReference type="Proteomes" id="UP001238163">
    <property type="component" value="Unassembled WGS sequence"/>
</dbReference>
<dbReference type="Pfam" id="PF03852">
    <property type="entry name" value="Vsr"/>
    <property type="match status" value="1"/>
</dbReference>
<evidence type="ECO:0000256" key="5">
    <source>
        <dbReference type="ARBA" id="ARBA00023204"/>
    </source>
</evidence>
<keyword evidence="3 6" id="KW-0227">DNA damage</keyword>
<dbReference type="CDD" id="cd00221">
    <property type="entry name" value="Vsr"/>
    <property type="match status" value="1"/>
</dbReference>
<dbReference type="GO" id="GO:0006298">
    <property type="term" value="P:mismatch repair"/>
    <property type="evidence" value="ECO:0007669"/>
    <property type="project" value="UniProtKB-UniRule"/>
</dbReference>
<dbReference type="EMBL" id="JAUSVL010000001">
    <property type="protein sequence ID" value="MDQ0291214.1"/>
    <property type="molecule type" value="Genomic_DNA"/>
</dbReference>
<dbReference type="SUPFAM" id="SSF52980">
    <property type="entry name" value="Restriction endonuclease-like"/>
    <property type="match status" value="1"/>
</dbReference>
<sequence>MADTVSKARRSQIMSKVKSKDTRPEKMVRSELHRCGFRFRLHGSGLPGKPDIVLPKYKTIVLVNGCFWHRHPGCRLAASPKQNSSFWEEKFRRNVERDHFVLDLLKKLGWQVLVVWECDIEGGTQAVIECLRRVGGKIPARRG</sequence>
<reference evidence="8" key="1">
    <citation type="submission" date="2023-07" db="EMBL/GenBank/DDBJ databases">
        <title>Genomic Encyclopedia of Type Strains, Phase IV (KMG-IV): sequencing the most valuable type-strain genomes for metagenomic binning, comparative biology and taxonomic classification.</title>
        <authorList>
            <person name="Goeker M."/>
        </authorList>
    </citation>
    <scope>NUCLEOTIDE SEQUENCE</scope>
    <source>
        <strain evidence="8">DSM 24202</strain>
    </source>
</reference>
<dbReference type="InterPro" id="IPR004603">
    <property type="entry name" value="DNA_mismatch_endonuc_vsr"/>
</dbReference>
<dbReference type="InterPro" id="IPR011335">
    <property type="entry name" value="Restrct_endonuc-II-like"/>
</dbReference>
<evidence type="ECO:0000313" key="8">
    <source>
        <dbReference type="EMBL" id="MDQ0291214.1"/>
    </source>
</evidence>
<comment type="caution">
    <text evidence="8">The sequence shown here is derived from an EMBL/GenBank/DDBJ whole genome shotgun (WGS) entry which is preliminary data.</text>
</comment>
<dbReference type="EC" id="3.1.-.-" evidence="6"/>
<dbReference type="AlphaFoldDB" id="A0AAE3VJD5"/>
<dbReference type="PIRSF" id="PIRSF018267">
    <property type="entry name" value="VSR_endonuc"/>
    <property type="match status" value="1"/>
</dbReference>
<protein>
    <recommendedName>
        <fullName evidence="6">Very short patch repair endonuclease</fullName>
        <ecNumber evidence="6">3.1.-.-</ecNumber>
    </recommendedName>
</protein>
<dbReference type="Gene3D" id="3.40.960.10">
    <property type="entry name" value="VSR Endonuclease"/>
    <property type="match status" value="1"/>
</dbReference>
<keyword evidence="5 6" id="KW-0234">DNA repair</keyword>
<keyword evidence="1 6" id="KW-0540">Nuclease</keyword>
<dbReference type="RefSeq" id="WP_307263677.1">
    <property type="nucleotide sequence ID" value="NZ_JAUSVL010000001.1"/>
</dbReference>
<keyword evidence="2 6" id="KW-0255">Endonuclease</keyword>
<comment type="function">
    <text evidence="6">May nick specific sequences that contain T:G mispairs resulting from m5C-deamination.</text>
</comment>
<feature type="region of interest" description="Disordered" evidence="7">
    <location>
        <begin position="1"/>
        <end position="23"/>
    </location>
</feature>
<dbReference type="NCBIfam" id="TIGR00632">
    <property type="entry name" value="vsr"/>
    <property type="match status" value="1"/>
</dbReference>
<evidence type="ECO:0000313" key="9">
    <source>
        <dbReference type="Proteomes" id="UP001238163"/>
    </source>
</evidence>
<name>A0AAE3VJD5_9BACT</name>
<evidence type="ECO:0000256" key="6">
    <source>
        <dbReference type="PIRNR" id="PIRNR018267"/>
    </source>
</evidence>